<dbReference type="GO" id="GO:0003824">
    <property type="term" value="F:catalytic activity"/>
    <property type="evidence" value="ECO:0007669"/>
    <property type="project" value="InterPro"/>
</dbReference>
<evidence type="ECO:0000313" key="1">
    <source>
        <dbReference type="EMBL" id="OAF70058.1"/>
    </source>
</evidence>
<evidence type="ECO:0008006" key="3">
    <source>
        <dbReference type="Google" id="ProtNLM"/>
    </source>
</evidence>
<comment type="caution">
    <text evidence="1">The sequence shown here is derived from an EMBL/GenBank/DDBJ whole genome shotgun (WGS) entry which is preliminary data.</text>
</comment>
<dbReference type="GO" id="GO:0009116">
    <property type="term" value="P:nucleoside metabolic process"/>
    <property type="evidence" value="ECO:0007669"/>
    <property type="project" value="InterPro"/>
</dbReference>
<name>A0A177B6Z2_9BILA</name>
<keyword evidence="2" id="KW-1185">Reference proteome</keyword>
<reference evidence="1 2" key="1">
    <citation type="submission" date="2016-04" db="EMBL/GenBank/DDBJ databases">
        <title>The genome of Intoshia linei affirms orthonectids as highly simplified spiralians.</title>
        <authorList>
            <person name="Mikhailov K.V."/>
            <person name="Slusarev G.S."/>
            <person name="Nikitin M.A."/>
            <person name="Logacheva M.D."/>
            <person name="Penin A."/>
            <person name="Aleoshin V."/>
            <person name="Panchin Y.V."/>
        </authorList>
    </citation>
    <scope>NUCLEOTIDE SEQUENCE [LARGE SCALE GENOMIC DNA]</scope>
    <source>
        <strain evidence="1">Intl2013</strain>
        <tissue evidence="1">Whole animal</tissue>
    </source>
</reference>
<dbReference type="InterPro" id="IPR035994">
    <property type="entry name" value="Nucleoside_phosphorylase_sf"/>
</dbReference>
<dbReference type="EMBL" id="LWCA01000193">
    <property type="protein sequence ID" value="OAF70058.1"/>
    <property type="molecule type" value="Genomic_DNA"/>
</dbReference>
<dbReference type="PANTHER" id="PTHR47705:SF1">
    <property type="entry name" value="PNP_UDP_1 DOMAIN-CONTAINING PROTEIN"/>
    <property type="match status" value="1"/>
</dbReference>
<dbReference type="OrthoDB" id="1577640at2759"/>
<accession>A0A177B6Z2</accession>
<dbReference type="AlphaFoldDB" id="A0A177B6Z2"/>
<gene>
    <name evidence="1" type="ORF">A3Q56_02195</name>
</gene>
<dbReference type="Proteomes" id="UP000078046">
    <property type="component" value="Unassembled WGS sequence"/>
</dbReference>
<evidence type="ECO:0000313" key="2">
    <source>
        <dbReference type="Proteomes" id="UP000078046"/>
    </source>
</evidence>
<organism evidence="1 2">
    <name type="scientific">Intoshia linei</name>
    <dbReference type="NCBI Taxonomy" id="1819745"/>
    <lineage>
        <taxon>Eukaryota</taxon>
        <taxon>Metazoa</taxon>
        <taxon>Spiralia</taxon>
        <taxon>Lophotrochozoa</taxon>
        <taxon>Mesozoa</taxon>
        <taxon>Orthonectida</taxon>
        <taxon>Rhopaluridae</taxon>
        <taxon>Intoshia</taxon>
    </lineage>
</organism>
<protein>
    <recommendedName>
        <fullName evidence="3">Nucleoside phosphorylase domain-containing protein</fullName>
    </recommendedName>
</protein>
<dbReference type="Gene3D" id="3.40.50.1580">
    <property type="entry name" value="Nucleoside phosphorylase domain"/>
    <property type="match status" value="1"/>
</dbReference>
<dbReference type="SUPFAM" id="SSF53167">
    <property type="entry name" value="Purine and uridine phosphorylases"/>
    <property type="match status" value="1"/>
</dbReference>
<dbReference type="PANTHER" id="PTHR47705">
    <property type="entry name" value="AGAP000321-PA"/>
    <property type="match status" value="1"/>
</dbReference>
<proteinExistence type="predicted"/>
<sequence>MKTCTKFYSINRILIKFKQMHPDEANVVQNADNRTDQVKRYDEVLSLFEMAYPNNLSLNVLKQRTNMSEDMLRTIIAKLIKEKLIKEISEGYYIRYTEEDEKSQDYQTINDNLGGKKPVVAIITSKYCEKLAIEAIMEDKLSFAQFKKEGESNAYTVGRIGSICVVTTKLPMVGKIRKAQIASANTTTRLLGTFDSVTYVILVGVCGGVPHYADYYNHIRRSDVVVSCSNVYIKENGIYDSKCNSSSSQTDIYILCEQYRVNEDEDKEEFNLDKNCTVKSWKLPSNDLVDLANNLITSDAFSTNWKSEIMVVLKNLASTQTNQNFAPPIGSDLLQIEMDGSFVEVEHPQKPSKKDLSVHDPRVHLGVIGSARQLMNDKSNLDKFIEKYNCRALDYEFDQVIESIFGNRKEHFIIIRGISDYEYKIGISGKWEPNASVNAAAFTKMLIEKLSVKNIL</sequence>